<evidence type="ECO:0000313" key="3">
    <source>
        <dbReference type="Proteomes" id="UP000694557"/>
    </source>
</evidence>
<dbReference type="AlphaFoldDB" id="A0A8C7FA57"/>
<keyword evidence="1" id="KW-0802">TPR repeat</keyword>
<dbReference type="GeneTree" id="ENSGT00940000163503"/>
<dbReference type="PANTHER" id="PTHR47059:SF1">
    <property type="entry name" value="TETRATRICOPEPTIDE REPEAT PROTEIN 32"/>
    <property type="match status" value="1"/>
</dbReference>
<reference evidence="2" key="2">
    <citation type="submission" date="2025-09" db="UniProtKB">
        <authorList>
            <consortium name="Ensembl"/>
        </authorList>
    </citation>
    <scope>IDENTIFICATION</scope>
</reference>
<dbReference type="Ensembl" id="ENSOKIT00005025745.1">
    <property type="protein sequence ID" value="ENSOKIP00005024289.1"/>
    <property type="gene ID" value="ENSOKIG00005010609.1"/>
</dbReference>
<dbReference type="InterPro" id="IPR019734">
    <property type="entry name" value="TPR_rpt"/>
</dbReference>
<name>A0A8C7FA57_ONCKI</name>
<dbReference type="Pfam" id="PF00515">
    <property type="entry name" value="TPR_1"/>
    <property type="match status" value="1"/>
</dbReference>
<accession>A0A8C7FA57</accession>
<proteinExistence type="predicted"/>
<dbReference type="PROSITE" id="PS50005">
    <property type="entry name" value="TPR"/>
    <property type="match status" value="1"/>
</dbReference>
<dbReference type="PROSITE" id="PS50293">
    <property type="entry name" value="TPR_REGION"/>
    <property type="match status" value="1"/>
</dbReference>
<feature type="repeat" description="TPR" evidence="1">
    <location>
        <begin position="81"/>
        <end position="114"/>
    </location>
</feature>
<sequence>MEQDRCQTLERANVEFKKRNFKQAEELYTKFLASCWKTRNCDASDLATAHNNRGQIKYFRVDFREAMEDYTSAIEANCQFEVSFYNRGLIHYRLGFFQDAEMDFKRALELNPNFEDAKCDMDFAECCCLWSVPEAKFQA</sequence>
<reference evidence="2" key="1">
    <citation type="submission" date="2025-08" db="UniProtKB">
        <authorList>
            <consortium name="Ensembl"/>
        </authorList>
    </citation>
    <scope>IDENTIFICATION</scope>
</reference>
<dbReference type="SUPFAM" id="SSF48452">
    <property type="entry name" value="TPR-like"/>
    <property type="match status" value="1"/>
</dbReference>
<protein>
    <submittedName>
        <fullName evidence="2">Zona pellucida protein AX 1</fullName>
    </submittedName>
</protein>
<dbReference type="SMART" id="SM00028">
    <property type="entry name" value="TPR"/>
    <property type="match status" value="2"/>
</dbReference>
<dbReference type="Gene3D" id="1.25.40.10">
    <property type="entry name" value="Tetratricopeptide repeat domain"/>
    <property type="match status" value="1"/>
</dbReference>
<gene>
    <name evidence="2" type="primary">ttc32</name>
</gene>
<evidence type="ECO:0000256" key="1">
    <source>
        <dbReference type="PROSITE-ProRule" id="PRU00339"/>
    </source>
</evidence>
<keyword evidence="3" id="KW-1185">Reference proteome</keyword>
<dbReference type="Proteomes" id="UP000694557">
    <property type="component" value="Unassembled WGS sequence"/>
</dbReference>
<evidence type="ECO:0000313" key="2">
    <source>
        <dbReference type="Ensembl" id="ENSOKIP00005024289.1"/>
    </source>
</evidence>
<dbReference type="PANTHER" id="PTHR47059">
    <property type="entry name" value="TETRATRICOPEPTIDE REPEAT PROTEIN 32"/>
    <property type="match status" value="1"/>
</dbReference>
<organism evidence="2 3">
    <name type="scientific">Oncorhynchus kisutch</name>
    <name type="common">Coho salmon</name>
    <name type="synonym">Salmo kisutch</name>
    <dbReference type="NCBI Taxonomy" id="8019"/>
    <lineage>
        <taxon>Eukaryota</taxon>
        <taxon>Metazoa</taxon>
        <taxon>Chordata</taxon>
        <taxon>Craniata</taxon>
        <taxon>Vertebrata</taxon>
        <taxon>Euteleostomi</taxon>
        <taxon>Actinopterygii</taxon>
        <taxon>Neopterygii</taxon>
        <taxon>Teleostei</taxon>
        <taxon>Protacanthopterygii</taxon>
        <taxon>Salmoniformes</taxon>
        <taxon>Salmonidae</taxon>
        <taxon>Salmoninae</taxon>
        <taxon>Oncorhynchus</taxon>
    </lineage>
</organism>
<dbReference type="InterPro" id="IPR011990">
    <property type="entry name" value="TPR-like_helical_dom_sf"/>
</dbReference>